<gene>
    <name evidence="1" type="ORF">PAUR_b0957</name>
</gene>
<evidence type="ECO:0000313" key="2">
    <source>
        <dbReference type="Proteomes" id="UP000615755"/>
    </source>
</evidence>
<organism evidence="1 2">
    <name type="scientific">Pseudoalteromonas aurantia 208</name>
    <dbReference type="NCBI Taxonomy" id="1314867"/>
    <lineage>
        <taxon>Bacteria</taxon>
        <taxon>Pseudomonadati</taxon>
        <taxon>Pseudomonadota</taxon>
        <taxon>Gammaproteobacteria</taxon>
        <taxon>Alteromonadales</taxon>
        <taxon>Pseudoalteromonadaceae</taxon>
        <taxon>Pseudoalteromonas</taxon>
    </lineage>
</organism>
<accession>A0ABR9EMD2</accession>
<evidence type="ECO:0000313" key="1">
    <source>
        <dbReference type="EMBL" id="MBE0370848.1"/>
    </source>
</evidence>
<sequence length="185" mass="20805">MIKTMFNKILLSMKSRYNYDVRYMQDILNADLMAFLKLMGCQIMSSHTGSLPTGPLFAARLRAIIWDDCGPCTQLVVNMALEANIEPRIVRAIVDRDLAQLPADIALVVEFTERVLAHDPHANELRKKVVSLWGRKGLIAIGYSISSSRVYPALKYTLGYGDACHKVNVHDLSLVPRRYSDAHQS</sequence>
<dbReference type="Proteomes" id="UP000615755">
    <property type="component" value="Unassembled WGS sequence"/>
</dbReference>
<proteinExistence type="predicted"/>
<name>A0ABR9EMD2_9GAMM</name>
<dbReference type="EMBL" id="AQGV01000015">
    <property type="protein sequence ID" value="MBE0370848.1"/>
    <property type="molecule type" value="Genomic_DNA"/>
</dbReference>
<reference evidence="1 2" key="1">
    <citation type="submission" date="2015-03" db="EMBL/GenBank/DDBJ databases">
        <title>Genome sequence of Pseudoalteromonas aurantia.</title>
        <authorList>
            <person name="Xie B.-B."/>
            <person name="Rong J.-C."/>
            <person name="Qin Q.-L."/>
            <person name="Zhang Y.-Z."/>
        </authorList>
    </citation>
    <scope>NUCLEOTIDE SEQUENCE [LARGE SCALE GENOMIC DNA]</scope>
    <source>
        <strain evidence="1 2">208</strain>
    </source>
</reference>
<keyword evidence="2" id="KW-1185">Reference proteome</keyword>
<dbReference type="RefSeq" id="WP_192509883.1">
    <property type="nucleotide sequence ID" value="NZ_AQGV01000015.1"/>
</dbReference>
<comment type="caution">
    <text evidence="1">The sequence shown here is derived from an EMBL/GenBank/DDBJ whole genome shotgun (WGS) entry which is preliminary data.</text>
</comment>
<protein>
    <submittedName>
        <fullName evidence="1">Uncharacterized protein</fullName>
    </submittedName>
</protein>